<organism evidence="1 2">
    <name type="scientific">Clathrospora elynae</name>
    <dbReference type="NCBI Taxonomy" id="706981"/>
    <lineage>
        <taxon>Eukaryota</taxon>
        <taxon>Fungi</taxon>
        <taxon>Dikarya</taxon>
        <taxon>Ascomycota</taxon>
        <taxon>Pezizomycotina</taxon>
        <taxon>Dothideomycetes</taxon>
        <taxon>Pleosporomycetidae</taxon>
        <taxon>Pleosporales</taxon>
        <taxon>Diademaceae</taxon>
        <taxon>Clathrospora</taxon>
    </lineage>
</organism>
<protein>
    <recommendedName>
        <fullName evidence="3">N-acetyltransferase domain-containing protein</fullName>
    </recommendedName>
</protein>
<evidence type="ECO:0000313" key="2">
    <source>
        <dbReference type="Proteomes" id="UP000800038"/>
    </source>
</evidence>
<dbReference type="AlphaFoldDB" id="A0A6A5SYP5"/>
<reference evidence="1" key="1">
    <citation type="journal article" date="2020" name="Stud. Mycol.">
        <title>101 Dothideomycetes genomes: a test case for predicting lifestyles and emergence of pathogens.</title>
        <authorList>
            <person name="Haridas S."/>
            <person name="Albert R."/>
            <person name="Binder M."/>
            <person name="Bloem J."/>
            <person name="Labutti K."/>
            <person name="Salamov A."/>
            <person name="Andreopoulos B."/>
            <person name="Baker S."/>
            <person name="Barry K."/>
            <person name="Bills G."/>
            <person name="Bluhm B."/>
            <person name="Cannon C."/>
            <person name="Castanera R."/>
            <person name="Culley D."/>
            <person name="Daum C."/>
            <person name="Ezra D."/>
            <person name="Gonzalez J."/>
            <person name="Henrissat B."/>
            <person name="Kuo A."/>
            <person name="Liang C."/>
            <person name="Lipzen A."/>
            <person name="Lutzoni F."/>
            <person name="Magnuson J."/>
            <person name="Mondo S."/>
            <person name="Nolan M."/>
            <person name="Ohm R."/>
            <person name="Pangilinan J."/>
            <person name="Park H.-J."/>
            <person name="Ramirez L."/>
            <person name="Alfaro M."/>
            <person name="Sun H."/>
            <person name="Tritt A."/>
            <person name="Yoshinaga Y."/>
            <person name="Zwiers L.-H."/>
            <person name="Turgeon B."/>
            <person name="Goodwin S."/>
            <person name="Spatafora J."/>
            <person name="Crous P."/>
            <person name="Grigoriev I."/>
        </authorList>
    </citation>
    <scope>NUCLEOTIDE SEQUENCE</scope>
    <source>
        <strain evidence="1">CBS 161.51</strain>
    </source>
</reference>
<dbReference type="OrthoDB" id="3794209at2759"/>
<evidence type="ECO:0000313" key="1">
    <source>
        <dbReference type="EMBL" id="KAF1945521.1"/>
    </source>
</evidence>
<evidence type="ECO:0008006" key="3">
    <source>
        <dbReference type="Google" id="ProtNLM"/>
    </source>
</evidence>
<dbReference type="EMBL" id="ML976009">
    <property type="protein sequence ID" value="KAF1945521.1"/>
    <property type="molecule type" value="Genomic_DNA"/>
</dbReference>
<accession>A0A6A5SYP5</accession>
<proteinExistence type="predicted"/>
<sequence>MNGLSNSAASHAHLQPRIHQASEFLSNPTLEQTIRHFVNEGYRYIAPKNRLRWESVNVGNRLPDSNSIPRQLGDRGFFAVIYDPDDDATPVACAATTPWKGDLEGYAASGEEEKGWEIKIVTTRVEWMKGGLAGRCVDAIIDELVRLEGEDGDRLGQKLKVWIHTVECVNGAFWKKRGWQDVRGYEKPVGDWGSKEGYRLLVLLKEVIIPSQQ</sequence>
<name>A0A6A5SYP5_9PLEO</name>
<dbReference type="Proteomes" id="UP000800038">
    <property type="component" value="Unassembled WGS sequence"/>
</dbReference>
<gene>
    <name evidence="1" type="ORF">EJ02DRAFT_431606</name>
</gene>
<keyword evidence="2" id="KW-1185">Reference proteome</keyword>